<comment type="caution">
    <text evidence="1">The sequence shown here is derived from an EMBL/GenBank/DDBJ whole genome shotgun (WGS) entry which is preliminary data.</text>
</comment>
<organism evidence="1 2">
    <name type="scientific">Podospora pseudocomata</name>
    <dbReference type="NCBI Taxonomy" id="2093779"/>
    <lineage>
        <taxon>Eukaryota</taxon>
        <taxon>Fungi</taxon>
        <taxon>Dikarya</taxon>
        <taxon>Ascomycota</taxon>
        <taxon>Pezizomycotina</taxon>
        <taxon>Sordariomycetes</taxon>
        <taxon>Sordariomycetidae</taxon>
        <taxon>Sordariales</taxon>
        <taxon>Podosporaceae</taxon>
        <taxon>Podospora</taxon>
    </lineage>
</organism>
<evidence type="ECO:0000313" key="2">
    <source>
        <dbReference type="Proteomes" id="UP001323405"/>
    </source>
</evidence>
<reference evidence="1 2" key="1">
    <citation type="journal article" date="2023" name="bioRxiv">
        <title>High-quality genome assemblies of four members of thePodospora anserinaspecies complex.</title>
        <authorList>
            <person name="Ament-Velasquez S.L."/>
            <person name="Vogan A.A."/>
            <person name="Wallerman O."/>
            <person name="Hartmann F."/>
            <person name="Gautier V."/>
            <person name="Silar P."/>
            <person name="Giraud T."/>
            <person name="Johannesson H."/>
        </authorList>
    </citation>
    <scope>NUCLEOTIDE SEQUENCE [LARGE SCALE GENOMIC DNA]</scope>
    <source>
        <strain evidence="1 2">CBS 415.72m</strain>
    </source>
</reference>
<dbReference type="GeneID" id="87903182"/>
<keyword evidence="2" id="KW-1185">Reference proteome</keyword>
<accession>A0ABR0GJX0</accession>
<evidence type="ECO:0000313" key="1">
    <source>
        <dbReference type="EMBL" id="KAK4656038.1"/>
    </source>
</evidence>
<name>A0ABR0GJX0_9PEZI</name>
<dbReference type="Proteomes" id="UP001323405">
    <property type="component" value="Unassembled WGS sequence"/>
</dbReference>
<dbReference type="RefSeq" id="XP_062745013.1">
    <property type="nucleotide sequence ID" value="XM_062883551.1"/>
</dbReference>
<proteinExistence type="predicted"/>
<sequence>MSQQTLLGNPDPGMGPPSRVKIVTYRCPTPSPPSFDLPVVRQSFDRFGLSTTLSPRPTVPKMFLQT</sequence>
<dbReference type="EMBL" id="JAFFHA010000005">
    <property type="protein sequence ID" value="KAK4656038.1"/>
    <property type="molecule type" value="Genomic_DNA"/>
</dbReference>
<gene>
    <name evidence="1" type="ORF">QC762_0056280</name>
</gene>
<protein>
    <submittedName>
        <fullName evidence="1">Uncharacterized protein</fullName>
    </submittedName>
</protein>